<keyword evidence="3" id="KW-0808">Transferase</keyword>
<dbReference type="AlphaFoldDB" id="A0A1Z3HSJ7"/>
<dbReference type="EC" id="2.7.7.43" evidence="3"/>
<dbReference type="InterPro" id="IPR051532">
    <property type="entry name" value="Ester_Hydrolysis_Enzymes"/>
</dbReference>
<dbReference type="GO" id="GO:0008781">
    <property type="term" value="F:N-acylneuraminate cytidylyltransferase activity"/>
    <property type="evidence" value="ECO:0007669"/>
    <property type="project" value="UniProtKB-EC"/>
</dbReference>
<dbReference type="KEGG" id="hhg:XM38_042430"/>
<dbReference type="InterPro" id="IPR036514">
    <property type="entry name" value="SGNH_hydro_sf"/>
</dbReference>
<name>A0A1Z3HSJ7_9CYAN</name>
<reference evidence="3 4" key="1">
    <citation type="journal article" date="2016" name="Biochim. Biophys. Acta">
        <title>Characterization of red-shifted phycobilisomes isolated from the chlorophyll f-containing cyanobacterium Halomicronema hongdechloris.</title>
        <authorList>
            <person name="Li Y."/>
            <person name="Lin Y."/>
            <person name="Garvey C.J."/>
            <person name="Birch D."/>
            <person name="Corkery R.W."/>
            <person name="Loughlin P.C."/>
            <person name="Scheer H."/>
            <person name="Willows R.D."/>
            <person name="Chen M."/>
        </authorList>
    </citation>
    <scope>NUCLEOTIDE SEQUENCE [LARGE SCALE GENOMIC DNA]</scope>
    <source>
        <strain evidence="3 4">C2206</strain>
    </source>
</reference>
<dbReference type="Proteomes" id="UP000191901">
    <property type="component" value="Chromosome"/>
</dbReference>
<dbReference type="PANTHER" id="PTHR30383:SF5">
    <property type="entry name" value="SGNH HYDROLASE-TYPE ESTERASE DOMAIN-CONTAINING PROTEIN"/>
    <property type="match status" value="1"/>
</dbReference>
<organism evidence="3 4">
    <name type="scientific">Halomicronema hongdechloris C2206</name>
    <dbReference type="NCBI Taxonomy" id="1641165"/>
    <lineage>
        <taxon>Bacteria</taxon>
        <taxon>Bacillati</taxon>
        <taxon>Cyanobacteriota</taxon>
        <taxon>Cyanophyceae</taxon>
        <taxon>Nodosilineales</taxon>
        <taxon>Nodosilineaceae</taxon>
        <taxon>Halomicronema</taxon>
    </lineage>
</organism>
<dbReference type="GO" id="GO:0004622">
    <property type="term" value="F:phosphatidylcholine lysophospholipase activity"/>
    <property type="evidence" value="ECO:0007669"/>
    <property type="project" value="TreeGrafter"/>
</dbReference>
<dbReference type="RefSeq" id="WP_088430874.1">
    <property type="nucleotide sequence ID" value="NZ_CP021983.2"/>
</dbReference>
<accession>A0A1Z3HSJ7</accession>
<keyword evidence="4" id="KW-1185">Reference proteome</keyword>
<gene>
    <name evidence="3" type="primary">neuA</name>
    <name evidence="3" type="ORF">XM38_042430</name>
</gene>
<evidence type="ECO:0000313" key="3">
    <source>
        <dbReference type="EMBL" id="ASC73279.1"/>
    </source>
</evidence>
<evidence type="ECO:0000259" key="2">
    <source>
        <dbReference type="Pfam" id="PF13472"/>
    </source>
</evidence>
<proteinExistence type="predicted"/>
<evidence type="ECO:0000256" key="1">
    <source>
        <dbReference type="SAM" id="MobiDB-lite"/>
    </source>
</evidence>
<dbReference type="InterPro" id="IPR013830">
    <property type="entry name" value="SGNH_hydro"/>
</dbReference>
<protein>
    <submittedName>
        <fullName evidence="3">N-acylneuraminate cytidylyltransferase</fullName>
        <ecNumber evidence="3">2.7.7.43</ecNumber>
    </submittedName>
</protein>
<dbReference type="Gene3D" id="3.40.50.1110">
    <property type="entry name" value="SGNH hydrolase"/>
    <property type="match status" value="1"/>
</dbReference>
<feature type="domain" description="SGNH hydrolase-type esterase" evidence="2">
    <location>
        <begin position="216"/>
        <end position="358"/>
    </location>
</feature>
<feature type="region of interest" description="Disordered" evidence="1">
    <location>
        <begin position="15"/>
        <end position="91"/>
    </location>
</feature>
<dbReference type="Pfam" id="PF13472">
    <property type="entry name" value="Lipase_GDSL_2"/>
    <property type="match status" value="1"/>
</dbReference>
<dbReference type="OrthoDB" id="2513075at2"/>
<keyword evidence="3" id="KW-0548">Nucleotidyltransferase</keyword>
<dbReference type="SUPFAM" id="SSF52266">
    <property type="entry name" value="SGNH hydrolase"/>
    <property type="match status" value="1"/>
</dbReference>
<sequence length="366" mass="40588">MADMSWLVAHLIATASQAEGTPGPETPTPDVSQPQARDAWARVPGIRAIAPPTMPDSPLLLPEDSCQVPQSKAKTPCAVPPDPRPHPQDSLEATRSTLEVPPPTMPFPEHTTPTVLDAAPETARLAPPRTVSPSPRPQTGSQLYRQRLAALRAGQLYTRIAPSQFASQWQQAGQSPSQRQWLALLQQEARAVAAGQGQNRLTVVVGDSLSLWLPSEHLPRDRFWLNQSISGETTADILNRLDTFAQTRPDTIHLMAGINDLKNGVPVNRVARNLRQIVRQLQQQHPQARIVLHSILPTRWDHIPSQQVQRLNRDIAWIARQEEIQFLNVATDFADAQGRLRPELTTDGLHLNVQGYRLWQTAILSI</sequence>
<evidence type="ECO:0000313" key="4">
    <source>
        <dbReference type="Proteomes" id="UP000191901"/>
    </source>
</evidence>
<dbReference type="PANTHER" id="PTHR30383">
    <property type="entry name" value="THIOESTERASE 1/PROTEASE 1/LYSOPHOSPHOLIPASE L1"/>
    <property type="match status" value="1"/>
</dbReference>
<dbReference type="STRING" id="1641165.XM38_23225"/>
<dbReference type="EMBL" id="CP021983">
    <property type="protein sequence ID" value="ASC73279.1"/>
    <property type="molecule type" value="Genomic_DNA"/>
</dbReference>